<accession>A0A4C1VVP1</accession>
<reference evidence="1 2" key="1">
    <citation type="journal article" date="2019" name="Commun. Biol.">
        <title>The bagworm genome reveals a unique fibroin gene that provides high tensile strength.</title>
        <authorList>
            <person name="Kono N."/>
            <person name="Nakamura H."/>
            <person name="Ohtoshi R."/>
            <person name="Tomita M."/>
            <person name="Numata K."/>
            <person name="Arakawa K."/>
        </authorList>
    </citation>
    <scope>NUCLEOTIDE SEQUENCE [LARGE SCALE GENOMIC DNA]</scope>
</reference>
<keyword evidence="2" id="KW-1185">Reference proteome</keyword>
<organism evidence="1 2">
    <name type="scientific">Eumeta variegata</name>
    <name type="common">Bagworm moth</name>
    <name type="synonym">Eumeta japonica</name>
    <dbReference type="NCBI Taxonomy" id="151549"/>
    <lineage>
        <taxon>Eukaryota</taxon>
        <taxon>Metazoa</taxon>
        <taxon>Ecdysozoa</taxon>
        <taxon>Arthropoda</taxon>
        <taxon>Hexapoda</taxon>
        <taxon>Insecta</taxon>
        <taxon>Pterygota</taxon>
        <taxon>Neoptera</taxon>
        <taxon>Endopterygota</taxon>
        <taxon>Lepidoptera</taxon>
        <taxon>Glossata</taxon>
        <taxon>Ditrysia</taxon>
        <taxon>Tineoidea</taxon>
        <taxon>Psychidae</taxon>
        <taxon>Oiketicinae</taxon>
        <taxon>Eumeta</taxon>
    </lineage>
</organism>
<sequence>MIKFVGKNCHTSAARYAAANVITRHSKPFQEGEFLKETWLACAPSLFDDFDNKDKIIQRIKDTPLSRNTIKERILKLAENITDQQKIDINDASFISLCLDKSTDVTKSARSSVFARVSSVRASDFAPATSAAAITVIVNASKYSVTGVSFSTGYEFTTSSITQCKCQTPLKIAPSYSSPSWWLRSRLWTWPVVVTSLQLAAPVGAQHRAAHLFGTAITEVEL</sequence>
<dbReference type="PANTHER" id="PTHR45913">
    <property type="entry name" value="EPM2A-INTERACTING PROTEIN 1"/>
    <property type="match status" value="1"/>
</dbReference>
<dbReference type="OrthoDB" id="6611647at2759"/>
<dbReference type="AlphaFoldDB" id="A0A4C1VVP1"/>
<dbReference type="Proteomes" id="UP000299102">
    <property type="component" value="Unassembled WGS sequence"/>
</dbReference>
<dbReference type="EMBL" id="BGZK01000421">
    <property type="protein sequence ID" value="GBP42620.1"/>
    <property type="molecule type" value="Genomic_DNA"/>
</dbReference>
<proteinExistence type="predicted"/>
<name>A0A4C1VVP1_EUMVA</name>
<dbReference type="STRING" id="151549.A0A4C1VVP1"/>
<comment type="caution">
    <text evidence="1">The sequence shown here is derived from an EMBL/GenBank/DDBJ whole genome shotgun (WGS) entry which is preliminary data.</text>
</comment>
<dbReference type="PANTHER" id="PTHR45913:SF10">
    <property type="entry name" value="DUF4371 DOMAIN-CONTAINING PROTEIN"/>
    <property type="match status" value="1"/>
</dbReference>
<protein>
    <recommendedName>
        <fullName evidence="3">DUF4371 domain-containing protein</fullName>
    </recommendedName>
</protein>
<evidence type="ECO:0008006" key="3">
    <source>
        <dbReference type="Google" id="ProtNLM"/>
    </source>
</evidence>
<evidence type="ECO:0000313" key="2">
    <source>
        <dbReference type="Proteomes" id="UP000299102"/>
    </source>
</evidence>
<gene>
    <name evidence="1" type="ORF">EVAR_87171_1</name>
</gene>
<evidence type="ECO:0000313" key="1">
    <source>
        <dbReference type="EMBL" id="GBP42620.1"/>
    </source>
</evidence>